<sequence>MLDELAGEDVKAFRDAHGLSRLDLADRIGGAVRTIEDWEAGRRQPPPLLRLVLAAIERKLEPWRLPTPIGPDSTPADIREAATRRFQLLGDDEVARHEDDYARALRDEATPAEMLILAHMVHVSDGYQWTQLYDDWSQRPKSGWHTTFAFRPDFQAARPTIGFETRYDNVAKQLAVFIDIHRPGERLPEKVQAENALLARGIKVISFSALDVLADTERCTDTIEMVLGEIAEEVLFEAGQIEVAWKRPDRR</sequence>
<gene>
    <name evidence="2" type="ordered locus">Caul_2226</name>
</gene>
<proteinExistence type="predicted"/>
<dbReference type="AlphaFoldDB" id="B0T8L1"/>
<dbReference type="HOGENOM" id="CLU_1105583_0_0_5"/>
<dbReference type="PROSITE" id="PS50943">
    <property type="entry name" value="HTH_CROC1"/>
    <property type="match status" value="1"/>
</dbReference>
<dbReference type="Pfam" id="PF01381">
    <property type="entry name" value="HTH_3"/>
    <property type="match status" value="1"/>
</dbReference>
<name>B0T8L1_CAUSK</name>
<dbReference type="InterPro" id="IPR010982">
    <property type="entry name" value="Lambda_DNA-bd_dom_sf"/>
</dbReference>
<evidence type="ECO:0000313" key="2">
    <source>
        <dbReference type="EMBL" id="ABZ71354.1"/>
    </source>
</evidence>
<evidence type="ECO:0000259" key="1">
    <source>
        <dbReference type="PROSITE" id="PS50943"/>
    </source>
</evidence>
<organism evidence="2">
    <name type="scientific">Caulobacter sp. (strain K31)</name>
    <dbReference type="NCBI Taxonomy" id="366602"/>
    <lineage>
        <taxon>Bacteria</taxon>
        <taxon>Pseudomonadati</taxon>
        <taxon>Pseudomonadota</taxon>
        <taxon>Alphaproteobacteria</taxon>
        <taxon>Caulobacterales</taxon>
        <taxon>Caulobacteraceae</taxon>
        <taxon>Caulobacter</taxon>
    </lineage>
</organism>
<dbReference type="GO" id="GO:0003677">
    <property type="term" value="F:DNA binding"/>
    <property type="evidence" value="ECO:0007669"/>
    <property type="project" value="InterPro"/>
</dbReference>
<feature type="domain" description="HTH cro/C1-type" evidence="1">
    <location>
        <begin position="10"/>
        <end position="63"/>
    </location>
</feature>
<dbReference type="SUPFAM" id="SSF47413">
    <property type="entry name" value="lambda repressor-like DNA-binding domains"/>
    <property type="match status" value="1"/>
</dbReference>
<reference evidence="2" key="1">
    <citation type="submission" date="2008-01" db="EMBL/GenBank/DDBJ databases">
        <title>Complete sequence of chromosome of Caulobacter sp. K31.</title>
        <authorList>
            <consortium name="US DOE Joint Genome Institute"/>
            <person name="Copeland A."/>
            <person name="Lucas S."/>
            <person name="Lapidus A."/>
            <person name="Barry K."/>
            <person name="Glavina del Rio T."/>
            <person name="Dalin E."/>
            <person name="Tice H."/>
            <person name="Pitluck S."/>
            <person name="Bruce D."/>
            <person name="Goodwin L."/>
            <person name="Thompson L.S."/>
            <person name="Brettin T."/>
            <person name="Detter J.C."/>
            <person name="Han C."/>
            <person name="Schmutz J."/>
            <person name="Larimer F."/>
            <person name="Land M."/>
            <person name="Hauser L."/>
            <person name="Kyrpides N."/>
            <person name="Kim E."/>
            <person name="Stephens C."/>
            <person name="Richardson P."/>
        </authorList>
    </citation>
    <scope>NUCLEOTIDE SEQUENCE [LARGE SCALE GENOMIC DNA]</scope>
    <source>
        <strain evidence="2">K31</strain>
    </source>
</reference>
<dbReference type="Gene3D" id="1.10.260.40">
    <property type="entry name" value="lambda repressor-like DNA-binding domains"/>
    <property type="match status" value="1"/>
</dbReference>
<dbReference type="KEGG" id="cak:Caul_2226"/>
<dbReference type="CDD" id="cd00093">
    <property type="entry name" value="HTH_XRE"/>
    <property type="match status" value="1"/>
</dbReference>
<dbReference type="InterPro" id="IPR001387">
    <property type="entry name" value="Cro/C1-type_HTH"/>
</dbReference>
<accession>B0T8L1</accession>
<dbReference type="SMART" id="SM00530">
    <property type="entry name" value="HTH_XRE"/>
    <property type="match status" value="1"/>
</dbReference>
<dbReference type="EMBL" id="CP000927">
    <property type="protein sequence ID" value="ABZ71354.1"/>
    <property type="molecule type" value="Genomic_DNA"/>
</dbReference>
<protein>
    <submittedName>
        <fullName evidence="2">Transcriptional regulator, XRE family</fullName>
    </submittedName>
</protein>